<dbReference type="SUPFAM" id="SSF116734">
    <property type="entry name" value="DNA methylase specificity domain"/>
    <property type="match status" value="1"/>
</dbReference>
<protein>
    <submittedName>
        <fullName evidence="5">Restriction endonuclease subunit S</fullName>
    </submittedName>
</protein>
<dbReference type="PANTHER" id="PTHR43140">
    <property type="entry name" value="TYPE-1 RESTRICTION ENZYME ECOKI SPECIFICITY PROTEIN"/>
    <property type="match status" value="1"/>
</dbReference>
<dbReference type="Proteomes" id="UP000625551">
    <property type="component" value="Unassembled WGS sequence"/>
</dbReference>
<evidence type="ECO:0000256" key="3">
    <source>
        <dbReference type="ARBA" id="ARBA00023125"/>
    </source>
</evidence>
<comment type="caution">
    <text evidence="5">The sequence shown here is derived from an EMBL/GenBank/DDBJ whole genome shotgun (WGS) entry which is preliminary data.</text>
</comment>
<accession>A0ABR7XKK8</accession>
<dbReference type="Gene3D" id="3.90.220.20">
    <property type="entry name" value="DNA methylase specificity domains"/>
    <property type="match status" value="1"/>
</dbReference>
<name>A0ABR7XKK8_9BACT</name>
<keyword evidence="5" id="KW-0255">Endonuclease</keyword>
<dbReference type="InterPro" id="IPR044946">
    <property type="entry name" value="Restrct_endonuc_typeI_TRD_sf"/>
</dbReference>
<proteinExistence type="inferred from homology"/>
<keyword evidence="6" id="KW-1185">Reference proteome</keyword>
<evidence type="ECO:0000256" key="1">
    <source>
        <dbReference type="ARBA" id="ARBA00010923"/>
    </source>
</evidence>
<dbReference type="EMBL" id="JACXAJ010000011">
    <property type="protein sequence ID" value="MBD1398814.1"/>
    <property type="molecule type" value="Genomic_DNA"/>
</dbReference>
<evidence type="ECO:0000256" key="2">
    <source>
        <dbReference type="ARBA" id="ARBA00022747"/>
    </source>
</evidence>
<keyword evidence="5" id="KW-0540">Nuclease</keyword>
<dbReference type="InterPro" id="IPR051212">
    <property type="entry name" value="Type-I_RE_S_subunit"/>
</dbReference>
<dbReference type="Gene3D" id="1.10.287.1120">
    <property type="entry name" value="Bipartite methylase S protein"/>
    <property type="match status" value="1"/>
</dbReference>
<dbReference type="PANTHER" id="PTHR43140:SF1">
    <property type="entry name" value="TYPE I RESTRICTION ENZYME ECOKI SPECIFICITY SUBUNIT"/>
    <property type="match status" value="1"/>
</dbReference>
<dbReference type="Pfam" id="PF01420">
    <property type="entry name" value="Methylase_S"/>
    <property type="match status" value="1"/>
</dbReference>
<feature type="domain" description="Type I restriction modification DNA specificity" evidence="4">
    <location>
        <begin position="85"/>
        <end position="232"/>
    </location>
</feature>
<evidence type="ECO:0000313" key="6">
    <source>
        <dbReference type="Proteomes" id="UP000625551"/>
    </source>
</evidence>
<gene>
    <name evidence="5" type="ORF">H9Q13_16700</name>
</gene>
<dbReference type="GO" id="GO:0004519">
    <property type="term" value="F:endonuclease activity"/>
    <property type="evidence" value="ECO:0007669"/>
    <property type="project" value="UniProtKB-KW"/>
</dbReference>
<dbReference type="CDD" id="cd17266">
    <property type="entry name" value="RMtype1_S_Sau1132ORF3780P-TRD2-CR2_like"/>
    <property type="match status" value="1"/>
</dbReference>
<dbReference type="InterPro" id="IPR000055">
    <property type="entry name" value="Restrct_endonuc_typeI_TRD"/>
</dbReference>
<keyword evidence="2" id="KW-0680">Restriction system</keyword>
<evidence type="ECO:0000259" key="4">
    <source>
        <dbReference type="Pfam" id="PF01420"/>
    </source>
</evidence>
<evidence type="ECO:0000313" key="5">
    <source>
        <dbReference type="EMBL" id="MBD1398814.1"/>
    </source>
</evidence>
<keyword evidence="3" id="KW-0238">DNA-binding</keyword>
<dbReference type="RefSeq" id="WP_191184946.1">
    <property type="nucleotide sequence ID" value="NZ_JACXAJ010000011.1"/>
</dbReference>
<sequence>MLLLEQFENLTLHPKNAARLKGLVLQLAVQGKLTENWRRQNPDVEPTTELMKRIEAEKLVQSKGKKLKDKNLKPISADEPSHDLPKSWLWCRLGEIIHISSGNGLTARDMAAEGTIPVYGGNGINGYHNTYNVEEQTIVIGRVGFYCGSIHLTQTKAWVTDNAFITTFSKQNIHRDFLVWLLKATNLKEDENATAQPVISGKKVYPILIALPPLAEQEAIVARVEVLMQKIEELEM</sequence>
<comment type="similarity">
    <text evidence="1">Belongs to the type-I restriction system S methylase family.</text>
</comment>
<reference evidence="5 6" key="1">
    <citation type="submission" date="2020-09" db="EMBL/GenBank/DDBJ databases">
        <title>Genome sequencing and assembly of Pontibacter sp.</title>
        <authorList>
            <person name="Chhetri G."/>
        </authorList>
    </citation>
    <scope>NUCLEOTIDE SEQUENCE [LARGE SCALE GENOMIC DNA]</scope>
    <source>
        <strain evidence="5 6">JH31</strain>
    </source>
</reference>
<organism evidence="5 6">
    <name type="scientific">Pontibacter aquaedesilientis</name>
    <dbReference type="NCBI Taxonomy" id="2766980"/>
    <lineage>
        <taxon>Bacteria</taxon>
        <taxon>Pseudomonadati</taxon>
        <taxon>Bacteroidota</taxon>
        <taxon>Cytophagia</taxon>
        <taxon>Cytophagales</taxon>
        <taxon>Hymenobacteraceae</taxon>
        <taxon>Pontibacter</taxon>
    </lineage>
</organism>
<keyword evidence="5" id="KW-0378">Hydrolase</keyword>